<reference evidence="2 3" key="1">
    <citation type="submission" date="2010-04" db="EMBL/GenBank/DDBJ databases">
        <authorList>
            <person name="Muzny D."/>
            <person name="Qin X."/>
            <person name="Deng J."/>
            <person name="Jiang H."/>
            <person name="Liu Y."/>
            <person name="Qu J."/>
            <person name="Song X.-Z."/>
            <person name="Zhang L."/>
            <person name="Thornton R."/>
            <person name="Coyle M."/>
            <person name="Francisco L."/>
            <person name="Jackson L."/>
            <person name="Javaid M."/>
            <person name="Korchina V."/>
            <person name="Kovar C."/>
            <person name="Mata R."/>
            <person name="Mathew T."/>
            <person name="Ngo R."/>
            <person name="Nguyen L."/>
            <person name="Nguyen N."/>
            <person name="Okwuonu G."/>
            <person name="Ongeri F."/>
            <person name="Pham C."/>
            <person name="Simmons D."/>
            <person name="Wilczek-Boney K."/>
            <person name="Hale W."/>
            <person name="Jakkamsetti A."/>
            <person name="Pham P."/>
            <person name="Ruth R."/>
            <person name="San Lucas F."/>
            <person name="Warren J."/>
            <person name="Zhang J."/>
            <person name="Zhao Z."/>
            <person name="Zhou C."/>
            <person name="Zhu D."/>
            <person name="Lee S."/>
            <person name="Bess C."/>
            <person name="Blankenburg K."/>
            <person name="Forbes L."/>
            <person name="Fu Q."/>
            <person name="Gubbala S."/>
            <person name="Hirani K."/>
            <person name="Jayaseelan J.C."/>
            <person name="Lara F."/>
            <person name="Munidasa M."/>
            <person name="Palculict T."/>
            <person name="Patil S."/>
            <person name="Pu L.-L."/>
            <person name="Saada N."/>
            <person name="Tang L."/>
            <person name="Weissenberger G."/>
            <person name="Zhu Y."/>
            <person name="Hemphill L."/>
            <person name="Shang Y."/>
            <person name="Youmans B."/>
            <person name="Ayvaz T."/>
            <person name="Ross M."/>
            <person name="Santibanez J."/>
            <person name="Aqrawi P."/>
            <person name="Gross S."/>
            <person name="Joshi V."/>
            <person name="Fowler G."/>
            <person name="Nazareth L."/>
            <person name="Reid J."/>
            <person name="Worley K."/>
            <person name="Petrosino J."/>
            <person name="Highlander S."/>
            <person name="Gibbs R."/>
        </authorList>
    </citation>
    <scope>NUCLEOTIDE SEQUENCE [LARGE SCALE GENOMIC DNA]</scope>
    <source>
        <strain evidence="2 3">ATCC BAA-614</strain>
    </source>
</reference>
<keyword evidence="3" id="KW-1185">Reference proteome</keyword>
<evidence type="ECO:0000313" key="3">
    <source>
        <dbReference type="Proteomes" id="UP000003653"/>
    </source>
</evidence>
<dbReference type="Pfam" id="PF14594">
    <property type="entry name" value="Sipho_Gp37"/>
    <property type="match status" value="1"/>
</dbReference>
<dbReference type="eggNOG" id="ENOG5031DPJ">
    <property type="taxonomic scope" value="Bacteria"/>
</dbReference>
<evidence type="ECO:0000259" key="1">
    <source>
        <dbReference type="Pfam" id="PF14594"/>
    </source>
</evidence>
<protein>
    <recommendedName>
        <fullName evidence="1">Gp28/Gp37-like domain-containing protein</fullName>
    </recommendedName>
</protein>
<evidence type="ECO:0000313" key="2">
    <source>
        <dbReference type="EMBL" id="EFG75241.1"/>
    </source>
</evidence>
<dbReference type="HOGENOM" id="CLU_1232181_0_0_11"/>
<dbReference type="Proteomes" id="UP000003653">
    <property type="component" value="Unassembled WGS sequence"/>
</dbReference>
<organism evidence="2 3">
    <name type="scientific">Mycobacterium parascrofulaceum ATCC BAA-614</name>
    <dbReference type="NCBI Taxonomy" id="525368"/>
    <lineage>
        <taxon>Bacteria</taxon>
        <taxon>Bacillati</taxon>
        <taxon>Actinomycetota</taxon>
        <taxon>Actinomycetes</taxon>
        <taxon>Mycobacteriales</taxon>
        <taxon>Mycobacteriaceae</taxon>
        <taxon>Mycobacterium</taxon>
        <taxon>Mycobacterium simiae complex</taxon>
    </lineage>
</organism>
<gene>
    <name evidence="2" type="ORF">HMPREF0591_4804</name>
</gene>
<dbReference type="AlphaFoldDB" id="D5PF60"/>
<comment type="caution">
    <text evidence="2">The sequence shown here is derived from an EMBL/GenBank/DDBJ whole genome shotgun (WGS) entry which is preliminary data.</text>
</comment>
<dbReference type="EMBL" id="ADNV01000331">
    <property type="protein sequence ID" value="EFG75241.1"/>
    <property type="molecule type" value="Genomic_DNA"/>
</dbReference>
<dbReference type="InterPro" id="IPR029432">
    <property type="entry name" value="Gp28/Gp37-like_dom"/>
</dbReference>
<proteinExistence type="predicted"/>
<feature type="domain" description="Gp28/Gp37-like" evidence="1">
    <location>
        <begin position="39"/>
        <end position="206"/>
    </location>
</feature>
<sequence length="225" mass="25786">MTLYAYAEPFTGTDHDDFAAWARELREYRVERSFDRPAIKLYDGDWIYRGTVYGELSGHLEQNVNETGTFELTLPIDLDNPRRTWAAFWALDEDARGTTNIHVIIETMGARIGGRMNPKEGVTVKRDKEGDTVTIKFLDDIEELKYVYTAGNPFLPLSLIQQPKAWMLYLEADYAILLTMAANLIRLQLTNIDVADLLRILDPANWTIEGVVDILLNIWQESQIV</sequence>
<name>D5PF60_9MYCO</name>
<accession>D5PF60</accession>
<feature type="non-terminal residue" evidence="2">
    <location>
        <position position="225"/>
    </location>
</feature>